<feature type="transmembrane region" description="Helical" evidence="1">
    <location>
        <begin position="486"/>
        <end position="507"/>
    </location>
</feature>
<dbReference type="EMBL" id="JACHHT010000004">
    <property type="protein sequence ID" value="MBB6523624.1"/>
    <property type="molecule type" value="Genomic_DNA"/>
</dbReference>
<feature type="transmembrane region" description="Helical" evidence="1">
    <location>
        <begin position="453"/>
        <end position="471"/>
    </location>
</feature>
<feature type="transmembrane region" description="Helical" evidence="1">
    <location>
        <begin position="147"/>
        <end position="171"/>
    </location>
</feature>
<dbReference type="Pfam" id="PF03929">
    <property type="entry name" value="PepSY_TM"/>
    <property type="match status" value="1"/>
</dbReference>
<evidence type="ECO:0000313" key="2">
    <source>
        <dbReference type="EMBL" id="MBB6523624.1"/>
    </source>
</evidence>
<dbReference type="AlphaFoldDB" id="A0A7X0MYZ8"/>
<proteinExistence type="predicted"/>
<evidence type="ECO:0000256" key="1">
    <source>
        <dbReference type="SAM" id="Phobius"/>
    </source>
</evidence>
<evidence type="ECO:0000313" key="3">
    <source>
        <dbReference type="Proteomes" id="UP000528457"/>
    </source>
</evidence>
<feature type="transmembrane region" description="Helical" evidence="1">
    <location>
        <begin position="421"/>
        <end position="441"/>
    </location>
</feature>
<protein>
    <submittedName>
        <fullName evidence="2">Putative iron-regulated membrane protein</fullName>
    </submittedName>
</protein>
<keyword evidence="3" id="KW-1185">Reference proteome</keyword>
<name>A0A7X0MYZ8_9GAMM</name>
<comment type="caution">
    <text evidence="2">The sequence shown here is derived from an EMBL/GenBank/DDBJ whole genome shotgun (WGS) entry which is preliminary data.</text>
</comment>
<feature type="transmembrane region" description="Helical" evidence="1">
    <location>
        <begin position="387"/>
        <end position="409"/>
    </location>
</feature>
<dbReference type="RefSeq" id="WP_166843364.1">
    <property type="nucleotide sequence ID" value="NZ_JAAONY010000004.1"/>
</dbReference>
<keyword evidence="1" id="KW-0472">Membrane</keyword>
<organism evidence="2 3">
    <name type="scientific">Pseudoteredinibacter isoporae</name>
    <dbReference type="NCBI Taxonomy" id="570281"/>
    <lineage>
        <taxon>Bacteria</taxon>
        <taxon>Pseudomonadati</taxon>
        <taxon>Pseudomonadota</taxon>
        <taxon>Gammaproteobacteria</taxon>
        <taxon>Cellvibrionales</taxon>
        <taxon>Cellvibrionaceae</taxon>
        <taxon>Pseudoteredinibacter</taxon>
    </lineage>
</organism>
<feature type="transmembrane region" description="Helical" evidence="1">
    <location>
        <begin position="347"/>
        <end position="367"/>
    </location>
</feature>
<reference evidence="2 3" key="1">
    <citation type="submission" date="2020-08" db="EMBL/GenBank/DDBJ databases">
        <title>Genomic Encyclopedia of Type Strains, Phase IV (KMG-IV): sequencing the most valuable type-strain genomes for metagenomic binning, comparative biology and taxonomic classification.</title>
        <authorList>
            <person name="Goeker M."/>
        </authorList>
    </citation>
    <scope>NUCLEOTIDE SEQUENCE [LARGE SCALE GENOMIC DNA]</scope>
    <source>
        <strain evidence="2 3">DSM 22368</strain>
    </source>
</reference>
<keyword evidence="1" id="KW-1133">Transmembrane helix</keyword>
<gene>
    <name evidence="2" type="ORF">HNR48_003938</name>
</gene>
<dbReference type="InterPro" id="IPR005625">
    <property type="entry name" value="PepSY-ass_TM"/>
</dbReference>
<dbReference type="InParanoid" id="A0A7X0MYZ8"/>
<feature type="transmembrane region" description="Helical" evidence="1">
    <location>
        <begin position="192"/>
        <end position="220"/>
    </location>
</feature>
<sequence>MKFRQSMNWLHTWSGLVLCWLLYFMFITGSAGYFDHEIDRWMKPEIPVQQGTFDTRSLLPKAEERLQKVATEADQIYIEFPLSRYPFFALWWHNPKDVSTGIKPGWHSELLDPNTGKTIEFRETGGGELLYRMHYILHYIPKSLGHWITSLGAMLMFLALISGIVIHRRIFKDFFSFRRGNEKRAWRDMHNILGVLPLPFYLMITYSGLMLLMFSTMIAIPVAQYGTGPELRSAYDRFFSEPPLREASGIKASNIPLSTMYNSAKEAMGNDPISFINIHHPGDRDAFVEFGTPSKSGLDTFSPVAFDAHNGKPLASEIQHQHTPTQGFYHTMEHLHEGLFAGPLLRWLYFLSGIMGAGMVATGALLWTRKERSDPMKNNGNDKVLTIIERLNVGVIIGLPIAIAAYFWSNRLLPVGISDRANWEANSLFIVWFITLLQPFLNRNKSLNASWTLQLKIASAAYIFIPVLNFASSDNHLFNAVSHGDWVLAGFDIAMLMFGVCFALASLKVPIQKEQNYSLVTSQGSTSP</sequence>
<accession>A0A7X0MYZ8</accession>
<dbReference type="PANTHER" id="PTHR34219">
    <property type="entry name" value="IRON-REGULATED INNER MEMBRANE PROTEIN-RELATED"/>
    <property type="match status" value="1"/>
</dbReference>
<feature type="transmembrane region" description="Helical" evidence="1">
    <location>
        <begin position="12"/>
        <end position="34"/>
    </location>
</feature>
<dbReference type="Proteomes" id="UP000528457">
    <property type="component" value="Unassembled WGS sequence"/>
</dbReference>
<keyword evidence="1" id="KW-0812">Transmembrane</keyword>
<dbReference type="PANTHER" id="PTHR34219:SF4">
    <property type="entry name" value="PEPSY DOMAIN-CONTAINING PROTEIN"/>
    <property type="match status" value="1"/>
</dbReference>